<dbReference type="EMBL" id="BMZG01000007">
    <property type="protein sequence ID" value="GHA74324.1"/>
    <property type="molecule type" value="Genomic_DNA"/>
</dbReference>
<dbReference type="RefSeq" id="WP_189493247.1">
    <property type="nucleotide sequence ID" value="NZ_BMZG01000007.1"/>
</dbReference>
<gene>
    <name evidence="7" type="ORF">GCM10009007_14100</name>
</gene>
<sequence>MSNQSIIQDVFSLARNETQLTGQVSVASLTRLHRDLSDQTGVLTYRVVGRVGDKTNLFIDITIDGSMNMVCQRCLEPVSQLVAVDNTLQLVESEDELDNEEEELAAILAGDNSPEKIVGAKEFNIFDLLEDEVILSLPMSVTHDICDKQLPMSVGEKASPFDALLKLKPK</sequence>
<dbReference type="GO" id="GO:0042254">
    <property type="term" value="P:ribosome biogenesis"/>
    <property type="evidence" value="ECO:0007669"/>
    <property type="project" value="UniProtKB-KW"/>
</dbReference>
<dbReference type="GO" id="GO:0005829">
    <property type="term" value="C:cytosol"/>
    <property type="evidence" value="ECO:0007669"/>
    <property type="project" value="TreeGrafter"/>
</dbReference>
<reference evidence="7" key="2">
    <citation type="submission" date="2020-09" db="EMBL/GenBank/DDBJ databases">
        <authorList>
            <person name="Sun Q."/>
            <person name="Kim S."/>
        </authorList>
    </citation>
    <scope>NUCLEOTIDE SEQUENCE</scope>
    <source>
        <strain evidence="7">KCTC 32501</strain>
    </source>
</reference>
<name>A0A8J3CN68_9BURK</name>
<reference evidence="7" key="1">
    <citation type="journal article" date="2014" name="Int. J. Syst. Evol. Microbiol.">
        <title>Complete genome sequence of Corynebacterium casei LMG S-19264T (=DSM 44701T), isolated from a smear-ripened cheese.</title>
        <authorList>
            <consortium name="US DOE Joint Genome Institute (JGI-PGF)"/>
            <person name="Walter F."/>
            <person name="Albersmeier A."/>
            <person name="Kalinowski J."/>
            <person name="Ruckert C."/>
        </authorList>
    </citation>
    <scope>NUCLEOTIDE SEQUENCE</scope>
    <source>
        <strain evidence="7">KCTC 32501</strain>
    </source>
</reference>
<protein>
    <recommendedName>
        <fullName evidence="3">Large ribosomal RNA subunit accumulation protein YceD</fullName>
    </recommendedName>
    <alternativeName>
        <fullName evidence="5">23S rRNA accumulation protein YceD</fullName>
    </alternativeName>
</protein>
<evidence type="ECO:0000313" key="8">
    <source>
        <dbReference type="Proteomes" id="UP000614287"/>
    </source>
</evidence>
<dbReference type="InterPro" id="IPR003772">
    <property type="entry name" value="YceD"/>
</dbReference>
<evidence type="ECO:0000256" key="5">
    <source>
        <dbReference type="ARBA" id="ARBA00031841"/>
    </source>
</evidence>
<evidence type="ECO:0000313" key="7">
    <source>
        <dbReference type="EMBL" id="GHA74324.1"/>
    </source>
</evidence>
<comment type="similarity">
    <text evidence="2">Belongs to the DUF177 domain family.</text>
</comment>
<dbReference type="InterPro" id="IPR039255">
    <property type="entry name" value="YceD_bac"/>
</dbReference>
<dbReference type="PANTHER" id="PTHR38099:SF1">
    <property type="entry name" value="LARGE RIBOSOMAL RNA SUBUNIT ACCUMULATION PROTEIN YCED"/>
    <property type="match status" value="1"/>
</dbReference>
<evidence type="ECO:0000256" key="1">
    <source>
        <dbReference type="ARBA" id="ARBA00002868"/>
    </source>
</evidence>
<keyword evidence="8" id="KW-1185">Reference proteome</keyword>
<proteinExistence type="inferred from homology"/>
<accession>A0A8J3CN68</accession>
<keyword evidence="4" id="KW-0690">Ribosome biogenesis</keyword>
<organism evidence="7 8">
    <name type="scientific">Formosimonas limnophila</name>
    <dbReference type="NCBI Taxonomy" id="1384487"/>
    <lineage>
        <taxon>Bacteria</taxon>
        <taxon>Pseudomonadati</taxon>
        <taxon>Pseudomonadota</taxon>
        <taxon>Betaproteobacteria</taxon>
        <taxon>Burkholderiales</taxon>
        <taxon>Burkholderiaceae</taxon>
        <taxon>Formosimonas</taxon>
    </lineage>
</organism>
<evidence type="ECO:0000256" key="2">
    <source>
        <dbReference type="ARBA" id="ARBA00010740"/>
    </source>
</evidence>
<evidence type="ECO:0000256" key="6">
    <source>
        <dbReference type="SAM" id="Coils"/>
    </source>
</evidence>
<feature type="coiled-coil region" evidence="6">
    <location>
        <begin position="83"/>
        <end position="110"/>
    </location>
</feature>
<keyword evidence="6" id="KW-0175">Coiled coil</keyword>
<dbReference type="AlphaFoldDB" id="A0A8J3CN68"/>
<dbReference type="PANTHER" id="PTHR38099">
    <property type="entry name" value="LARGE RIBOSOMAL RNA SUBUNIT ACCUMULATION PROTEIN YCED"/>
    <property type="match status" value="1"/>
</dbReference>
<evidence type="ECO:0000256" key="3">
    <source>
        <dbReference type="ARBA" id="ARBA00015716"/>
    </source>
</evidence>
<comment type="caution">
    <text evidence="7">The sequence shown here is derived from an EMBL/GenBank/DDBJ whole genome shotgun (WGS) entry which is preliminary data.</text>
</comment>
<evidence type="ECO:0000256" key="4">
    <source>
        <dbReference type="ARBA" id="ARBA00022517"/>
    </source>
</evidence>
<dbReference type="Proteomes" id="UP000614287">
    <property type="component" value="Unassembled WGS sequence"/>
</dbReference>
<dbReference type="Pfam" id="PF02620">
    <property type="entry name" value="YceD"/>
    <property type="match status" value="1"/>
</dbReference>
<comment type="function">
    <text evidence="1">Plays a role in synthesis, processing and/or stability of 23S rRNA.</text>
</comment>